<protein>
    <submittedName>
        <fullName evidence="1">Calcium-binding protein</fullName>
    </submittedName>
</protein>
<keyword evidence="1" id="KW-0614">Plasmid</keyword>
<proteinExistence type="predicted"/>
<dbReference type="AlphaFoldDB" id="A0A4D8QQB2"/>
<organism evidence="1 2">
    <name type="scientific">Azospirillum brasilense</name>
    <dbReference type="NCBI Taxonomy" id="192"/>
    <lineage>
        <taxon>Bacteria</taxon>
        <taxon>Pseudomonadati</taxon>
        <taxon>Pseudomonadota</taxon>
        <taxon>Alphaproteobacteria</taxon>
        <taxon>Rhodospirillales</taxon>
        <taxon>Azospirillaceae</taxon>
        <taxon>Azospirillum</taxon>
    </lineage>
</organism>
<dbReference type="Proteomes" id="UP000298596">
    <property type="component" value="Plasmid p7"/>
</dbReference>
<dbReference type="EMBL" id="CP032337">
    <property type="protein sequence ID" value="QCO07492.1"/>
    <property type="molecule type" value="Genomic_DNA"/>
</dbReference>
<geneLocation type="plasmid" evidence="1 2">
    <name>p7</name>
</geneLocation>
<dbReference type="InterPro" id="IPR011049">
    <property type="entry name" value="Serralysin-like_metalloprot_C"/>
</dbReference>
<gene>
    <name evidence="1" type="ORF">D3867_37035</name>
</gene>
<evidence type="ECO:0000313" key="2">
    <source>
        <dbReference type="Proteomes" id="UP000298596"/>
    </source>
</evidence>
<name>A0A4D8QQB2_AZOBR</name>
<sequence>MKARAALTPRCTLAGRGFGMSAAWARARTFLVSTRRPLMGRGGAFSNAAMAVSNLFMVIDLRPEEGSGDQPAGRRTDPNMAPHLLGDPSAASAMQCRHTLPNCNGEPPAFDCNADSQFFAAANTTTGESLLLEASSYGGPLPGLQWTAIGSGGDDVLDGAADSNFLTGGAGKDTFFLDGRGGAVTWSTVTDLEASEHVDLWGWQERSCSPAGDAAAIFRRRSPPRSS</sequence>
<reference evidence="1 2" key="1">
    <citation type="submission" date="2018-09" db="EMBL/GenBank/DDBJ databases">
        <title>Whole genome based analysis of evolution and adaptive divergence in Indian and Brazilian strains of Azospirillum brasilense.</title>
        <authorList>
            <person name="Singh C."/>
            <person name="Tripathi A.K."/>
        </authorList>
    </citation>
    <scope>NUCLEOTIDE SEQUENCE [LARGE SCALE GENOMIC DNA]</scope>
    <source>
        <strain evidence="1 2">MTCC4036</strain>
        <plasmid evidence="1 2">p7</plasmid>
    </source>
</reference>
<evidence type="ECO:0000313" key="1">
    <source>
        <dbReference type="EMBL" id="QCO07492.1"/>
    </source>
</evidence>
<dbReference type="SUPFAM" id="SSF51120">
    <property type="entry name" value="beta-Roll"/>
    <property type="match status" value="1"/>
</dbReference>
<dbReference type="Gene3D" id="2.150.10.10">
    <property type="entry name" value="Serralysin-like metalloprotease, C-terminal"/>
    <property type="match status" value="1"/>
</dbReference>
<accession>A0A4D8QQB2</accession>